<dbReference type="Gene3D" id="3.30.9.10">
    <property type="entry name" value="D-Amino Acid Oxidase, subunit A, domain 2"/>
    <property type="match status" value="1"/>
</dbReference>
<evidence type="ECO:0000256" key="4">
    <source>
        <dbReference type="ARBA" id="ARBA00023002"/>
    </source>
</evidence>
<dbReference type="GO" id="GO:0050131">
    <property type="term" value="F:N-methyl-L-amino-acid oxidase activity"/>
    <property type="evidence" value="ECO:0007669"/>
    <property type="project" value="UniProtKB-EC"/>
</dbReference>
<dbReference type="InterPro" id="IPR045170">
    <property type="entry name" value="MTOX"/>
</dbReference>
<sequence>MTPDRYDAIVVGVGDAGAAAVAHLADRGVDVLGLERFDIPHGYGSSPKPGAIRLAAGEGDVPLYERAVDLWEELGVERGERLRYRGGALDVGLESELEELAASLDSHDVAHERLSGATLTERYPAYRLPDDESGDGEEYAAIYQPDGGLLRPDRGIVAHVKRAHDASATIRARERVTDWDRVGDDVRVRTNRDEYRADELVVTAGPWTGGIVEDLEDVLRPERRVRTWLQPDSPAAFAPERFPPFAFRTDEGRYYGGPVLGVPGFSFGRRHHRGETADPTHLEREPMPQDERVLRRFADRYFPGGTGPTMGLRTSLATATPDDRFLVGTLPDDDRVTVAAGLSGGEAPLASVVGEIVADLVTEGETDHGIEPFALDRFPAPNA</sequence>
<organism evidence="6 7">
    <name type="scientific">Saliphagus infecundisoli</name>
    <dbReference type="NCBI Taxonomy" id="1849069"/>
    <lineage>
        <taxon>Archaea</taxon>
        <taxon>Methanobacteriati</taxon>
        <taxon>Methanobacteriota</taxon>
        <taxon>Stenosarchaea group</taxon>
        <taxon>Halobacteria</taxon>
        <taxon>Halobacteriales</taxon>
        <taxon>Natrialbaceae</taxon>
        <taxon>Saliphagus</taxon>
    </lineage>
</organism>
<evidence type="ECO:0000256" key="3">
    <source>
        <dbReference type="ARBA" id="ARBA00022827"/>
    </source>
</evidence>
<comment type="caution">
    <text evidence="6">The sequence shown here is derived from an EMBL/GenBank/DDBJ whole genome shotgun (WGS) entry which is preliminary data.</text>
</comment>
<gene>
    <name evidence="6" type="primary">solA</name>
    <name evidence="6" type="ORF">ACFPFO_21235</name>
</gene>
<accession>A0ABD5QKE6</accession>
<dbReference type="EC" id="1.5.3.2" evidence="6"/>
<reference evidence="6 7" key="1">
    <citation type="journal article" date="2019" name="Int. J. Syst. Evol. Microbiol.">
        <title>The Global Catalogue of Microorganisms (GCM) 10K type strain sequencing project: providing services to taxonomists for standard genome sequencing and annotation.</title>
        <authorList>
            <consortium name="The Broad Institute Genomics Platform"/>
            <consortium name="The Broad Institute Genome Sequencing Center for Infectious Disease"/>
            <person name="Wu L."/>
            <person name="Ma J."/>
        </authorList>
    </citation>
    <scope>NUCLEOTIDE SEQUENCE [LARGE SCALE GENOMIC DNA]</scope>
    <source>
        <strain evidence="6 7">CGMCC 1.15824</strain>
    </source>
</reference>
<dbReference type="SUPFAM" id="SSF51905">
    <property type="entry name" value="FAD/NAD(P)-binding domain"/>
    <property type="match status" value="1"/>
</dbReference>
<dbReference type="NCBIfam" id="NF008425">
    <property type="entry name" value="PRK11259.1"/>
    <property type="match status" value="1"/>
</dbReference>
<dbReference type="Gene3D" id="3.50.50.60">
    <property type="entry name" value="FAD/NAD(P)-binding domain"/>
    <property type="match status" value="1"/>
</dbReference>
<dbReference type="PANTHER" id="PTHR10961">
    <property type="entry name" value="PEROXISOMAL SARCOSINE OXIDASE"/>
    <property type="match status" value="1"/>
</dbReference>
<protein>
    <submittedName>
        <fullName evidence="6">N-methyl-L-tryptophan oxidase</fullName>
        <ecNumber evidence="6">1.5.3.2</ecNumber>
    </submittedName>
</protein>
<evidence type="ECO:0000259" key="5">
    <source>
        <dbReference type="Pfam" id="PF01266"/>
    </source>
</evidence>
<dbReference type="EMBL" id="JBHSJG010000065">
    <property type="protein sequence ID" value="MFC4990223.1"/>
    <property type="molecule type" value="Genomic_DNA"/>
</dbReference>
<feature type="domain" description="FAD dependent oxidoreductase" evidence="5">
    <location>
        <begin position="7"/>
        <end position="360"/>
    </location>
</feature>
<keyword evidence="7" id="KW-1185">Reference proteome</keyword>
<dbReference type="InterPro" id="IPR006076">
    <property type="entry name" value="FAD-dep_OxRdtase"/>
</dbReference>
<keyword evidence="2" id="KW-0285">Flavoprotein</keyword>
<dbReference type="AlphaFoldDB" id="A0ABD5QKE6"/>
<dbReference type="Pfam" id="PF01266">
    <property type="entry name" value="DAO"/>
    <property type="match status" value="1"/>
</dbReference>
<dbReference type="SUPFAM" id="SSF54373">
    <property type="entry name" value="FAD-linked reductases, C-terminal domain"/>
    <property type="match status" value="1"/>
</dbReference>
<dbReference type="InterPro" id="IPR036188">
    <property type="entry name" value="FAD/NAD-bd_sf"/>
</dbReference>
<keyword evidence="4 6" id="KW-0560">Oxidoreductase</keyword>
<evidence type="ECO:0000313" key="6">
    <source>
        <dbReference type="EMBL" id="MFC4990223.1"/>
    </source>
</evidence>
<dbReference type="RefSeq" id="WP_224828606.1">
    <property type="nucleotide sequence ID" value="NZ_JAIVEF010000008.1"/>
</dbReference>
<proteinExistence type="predicted"/>
<evidence type="ECO:0000256" key="1">
    <source>
        <dbReference type="ARBA" id="ARBA00001974"/>
    </source>
</evidence>
<keyword evidence="3" id="KW-0274">FAD</keyword>
<dbReference type="Proteomes" id="UP001595925">
    <property type="component" value="Unassembled WGS sequence"/>
</dbReference>
<name>A0ABD5QKE6_9EURY</name>
<evidence type="ECO:0000256" key="2">
    <source>
        <dbReference type="ARBA" id="ARBA00022630"/>
    </source>
</evidence>
<evidence type="ECO:0000313" key="7">
    <source>
        <dbReference type="Proteomes" id="UP001595925"/>
    </source>
</evidence>
<comment type="cofactor">
    <cofactor evidence="1">
        <name>FAD</name>
        <dbReference type="ChEBI" id="CHEBI:57692"/>
    </cofactor>
</comment>
<dbReference type="PANTHER" id="PTHR10961:SF7">
    <property type="entry name" value="FAD DEPENDENT OXIDOREDUCTASE DOMAIN-CONTAINING PROTEIN"/>
    <property type="match status" value="1"/>
</dbReference>